<organism evidence="1 2">
    <name type="scientific">Pandoraea commovens</name>
    <dbReference type="NCBI Taxonomy" id="2508289"/>
    <lineage>
        <taxon>Bacteria</taxon>
        <taxon>Pseudomonadati</taxon>
        <taxon>Pseudomonadota</taxon>
        <taxon>Betaproteobacteria</taxon>
        <taxon>Burkholderiales</taxon>
        <taxon>Burkholderiaceae</taxon>
        <taxon>Pandoraea</taxon>
    </lineage>
</organism>
<evidence type="ECO:0000313" key="1">
    <source>
        <dbReference type="EMBL" id="UVA78311.1"/>
    </source>
</evidence>
<dbReference type="EMBL" id="CP102780">
    <property type="protein sequence ID" value="UVA78311.1"/>
    <property type="molecule type" value="Genomic_DNA"/>
</dbReference>
<keyword evidence="2" id="KW-1185">Reference proteome</keyword>
<dbReference type="Proteomes" id="UP001058980">
    <property type="component" value="Chromosome"/>
</dbReference>
<accession>A0ABY5QC07</accession>
<evidence type="ECO:0000313" key="2">
    <source>
        <dbReference type="Proteomes" id="UP001058980"/>
    </source>
</evidence>
<reference evidence="1" key="1">
    <citation type="submission" date="2022-08" db="EMBL/GenBank/DDBJ databases">
        <title>Multi-unit outbreak of Pandoraea commovens among non-cystic fibrosis intensive care patients from 2019 to 2021 in Berlin, Germany.</title>
        <authorList>
            <person name="Menzel P."/>
        </authorList>
    </citation>
    <scope>NUCLEOTIDE SEQUENCE</scope>
    <source>
        <strain evidence="1">LB-19-202-79</strain>
    </source>
</reference>
<gene>
    <name evidence="1" type="ORF">NTU39_19895</name>
</gene>
<name>A0ABY5QC07_9BURK</name>
<dbReference type="RefSeq" id="WP_257958376.1">
    <property type="nucleotide sequence ID" value="NZ_CP102780.1"/>
</dbReference>
<sequence>MRTRVGDISLITTQFRDLTLQRLQPFALVGAHATASALVNLVALGWGCLVGC</sequence>
<protein>
    <submittedName>
        <fullName evidence="1">Uncharacterized protein</fullName>
    </submittedName>
</protein>
<proteinExistence type="predicted"/>